<dbReference type="Proteomes" id="UP001595697">
    <property type="component" value="Unassembled WGS sequence"/>
</dbReference>
<dbReference type="EMBL" id="JBHSBD010000163">
    <property type="protein sequence ID" value="MFC3971066.1"/>
    <property type="molecule type" value="Genomic_DNA"/>
</dbReference>
<sequence length="138" mass="15615">EKADFHRSVDLTNIAGTIGEFLGSEATSINKLREDAIWQVRWLATLSENFGTYVEQMDTDNFQVYAQYGAENDVKQLISSNNAIALYRQRCAELHGLIVDAISDLDRDVLHQAEALRGRHLRARALETGQRLKSARRP</sequence>
<dbReference type="RefSeq" id="WP_377307416.1">
    <property type="nucleotide sequence ID" value="NZ_JBHSBD010000163.1"/>
</dbReference>
<accession>A0ABV8EER1</accession>
<name>A0ABV8EER1_9HYPH</name>
<comment type="caution">
    <text evidence="1">The sequence shown here is derived from an EMBL/GenBank/DDBJ whole genome shotgun (WGS) entry which is preliminary data.</text>
</comment>
<keyword evidence="2" id="KW-1185">Reference proteome</keyword>
<evidence type="ECO:0000313" key="1">
    <source>
        <dbReference type="EMBL" id="MFC3971066.1"/>
    </source>
</evidence>
<proteinExistence type="predicted"/>
<evidence type="ECO:0000313" key="2">
    <source>
        <dbReference type="Proteomes" id="UP001595697"/>
    </source>
</evidence>
<organism evidence="1 2">
    <name type="scientific">Rhizobium lemnae</name>
    <dbReference type="NCBI Taxonomy" id="1214924"/>
    <lineage>
        <taxon>Bacteria</taxon>
        <taxon>Pseudomonadati</taxon>
        <taxon>Pseudomonadota</taxon>
        <taxon>Alphaproteobacteria</taxon>
        <taxon>Hyphomicrobiales</taxon>
        <taxon>Rhizobiaceae</taxon>
        <taxon>Rhizobium/Agrobacterium group</taxon>
        <taxon>Rhizobium</taxon>
    </lineage>
</organism>
<reference evidence="2" key="1">
    <citation type="journal article" date="2019" name="Int. J. Syst. Evol. Microbiol.">
        <title>The Global Catalogue of Microorganisms (GCM) 10K type strain sequencing project: providing services to taxonomists for standard genome sequencing and annotation.</title>
        <authorList>
            <consortium name="The Broad Institute Genomics Platform"/>
            <consortium name="The Broad Institute Genome Sequencing Center for Infectious Disease"/>
            <person name="Wu L."/>
            <person name="Ma J."/>
        </authorList>
    </citation>
    <scope>NUCLEOTIDE SEQUENCE [LARGE SCALE GENOMIC DNA]</scope>
    <source>
        <strain evidence="2">TBRC 5781</strain>
    </source>
</reference>
<protein>
    <submittedName>
        <fullName evidence="1">Uncharacterized protein</fullName>
    </submittedName>
</protein>
<gene>
    <name evidence="1" type="ORF">ACFOVS_23680</name>
</gene>
<feature type="non-terminal residue" evidence="1">
    <location>
        <position position="1"/>
    </location>
</feature>